<reference evidence="1 2" key="1">
    <citation type="submission" date="2018-03" db="EMBL/GenBank/DDBJ databases">
        <title>Candida pseudohaemulonii genome assembly and annotation.</title>
        <authorList>
            <person name="Munoz J.F."/>
            <person name="Gade L.G."/>
            <person name="Chow N.A."/>
            <person name="Litvintseva A.P."/>
            <person name="Loparev V.N."/>
            <person name="Cuomo C.A."/>
        </authorList>
    </citation>
    <scope>NUCLEOTIDE SEQUENCE [LARGE SCALE GENOMIC DNA]</scope>
    <source>
        <strain evidence="1 2">B12108</strain>
    </source>
</reference>
<organism evidence="1 2">
    <name type="scientific">Candidozyma pseudohaemuli</name>
    <dbReference type="NCBI Taxonomy" id="418784"/>
    <lineage>
        <taxon>Eukaryota</taxon>
        <taxon>Fungi</taxon>
        <taxon>Dikarya</taxon>
        <taxon>Ascomycota</taxon>
        <taxon>Saccharomycotina</taxon>
        <taxon>Pichiomycetes</taxon>
        <taxon>Metschnikowiaceae</taxon>
        <taxon>Candidozyma</taxon>
    </lineage>
</organism>
<dbReference type="VEuPathDB" id="FungiDB:C7M61_004901"/>
<protein>
    <submittedName>
        <fullName evidence="1">Uncharacterized protein</fullName>
    </submittedName>
</protein>
<evidence type="ECO:0000313" key="1">
    <source>
        <dbReference type="EMBL" id="PSK34708.1"/>
    </source>
</evidence>
<sequence length="459" mass="51979">MSVLTAMTPASTKYMPFKAPSQMPKAQATSAIATPNATGSKWTPLNPDPFAPPKKSVFKKAVSLVNSAMPVVLDKLHAASRNALFVTRAFFGDFPDFVPEVLENERYASSSSSSFRSRFLDKLPNEIEFTHSFTAFKEDTNRKGVNLYNSLQLAVPRLFKRRPAQRIARFLNTLENQTVTHEATKLTFKPTVRLTTYLTEDPANFVPRVCSPDASGSAVRKPKTFPIQTQQPWHKVNFEFYEKLAAKTFDAIEGDTLSSAEELAHRLKTLYRVLQSQMVHQVRANFVSGGQKMLSFNSRISRISGHLRALFMELDLINEDYKEGVCSHLIQSRLGEVLEKLRRAKSEVIFFKKDLDAAFREAPLVQMLTEARECVRISTMVTLRHFDLTENVKDSDGIFFADCGQHAYRRTLADVERILPVVTDVLLTDHLHVTMRATSRVFLVVDSLIYDAERLQTFL</sequence>
<dbReference type="Proteomes" id="UP000241107">
    <property type="component" value="Unassembled WGS sequence"/>
</dbReference>
<dbReference type="EMBL" id="PYFQ01000019">
    <property type="protein sequence ID" value="PSK34708.1"/>
    <property type="molecule type" value="Genomic_DNA"/>
</dbReference>
<dbReference type="GeneID" id="36568288"/>
<keyword evidence="2" id="KW-1185">Reference proteome</keyword>
<proteinExistence type="predicted"/>
<dbReference type="OrthoDB" id="4085034at2759"/>
<dbReference type="RefSeq" id="XP_024711594.1">
    <property type="nucleotide sequence ID" value="XM_024860214.1"/>
</dbReference>
<comment type="caution">
    <text evidence="1">The sequence shown here is derived from an EMBL/GenBank/DDBJ whole genome shotgun (WGS) entry which is preliminary data.</text>
</comment>
<name>A0A2P7YFH7_9ASCO</name>
<dbReference type="AlphaFoldDB" id="A0A2P7YFH7"/>
<evidence type="ECO:0000313" key="2">
    <source>
        <dbReference type="Proteomes" id="UP000241107"/>
    </source>
</evidence>
<accession>A0A2P7YFH7</accession>
<gene>
    <name evidence="1" type="ORF">C7M61_004901</name>
</gene>